<keyword evidence="1" id="KW-0479">Metal-binding</keyword>
<dbReference type="Gene3D" id="2.60.120.10">
    <property type="entry name" value="Jelly Rolls"/>
    <property type="match status" value="1"/>
</dbReference>
<evidence type="ECO:0000313" key="4">
    <source>
        <dbReference type="EMBL" id="MBI3127562.1"/>
    </source>
</evidence>
<dbReference type="InterPro" id="IPR011051">
    <property type="entry name" value="RmlC_Cupin_sf"/>
</dbReference>
<feature type="compositionally biased region" description="Acidic residues" evidence="2">
    <location>
        <begin position="124"/>
        <end position="135"/>
    </location>
</feature>
<dbReference type="InterPro" id="IPR014710">
    <property type="entry name" value="RmlC-like_jellyroll"/>
</dbReference>
<evidence type="ECO:0000256" key="1">
    <source>
        <dbReference type="ARBA" id="ARBA00022723"/>
    </source>
</evidence>
<dbReference type="PANTHER" id="PTHR35848:SF6">
    <property type="entry name" value="CUPIN TYPE-2 DOMAIN-CONTAINING PROTEIN"/>
    <property type="match status" value="1"/>
</dbReference>
<comment type="caution">
    <text evidence="4">The sequence shown here is derived from an EMBL/GenBank/DDBJ whole genome shotgun (WGS) entry which is preliminary data.</text>
</comment>
<evidence type="ECO:0000256" key="2">
    <source>
        <dbReference type="SAM" id="MobiDB-lite"/>
    </source>
</evidence>
<reference evidence="4" key="1">
    <citation type="submission" date="2020-07" db="EMBL/GenBank/DDBJ databases">
        <title>Huge and variable diversity of episymbiotic CPR bacteria and DPANN archaea in groundwater ecosystems.</title>
        <authorList>
            <person name="He C.Y."/>
            <person name="Keren R."/>
            <person name="Whittaker M."/>
            <person name="Farag I.F."/>
            <person name="Doudna J."/>
            <person name="Cate J.H.D."/>
            <person name="Banfield J.F."/>
        </authorList>
    </citation>
    <scope>NUCLEOTIDE SEQUENCE</scope>
    <source>
        <strain evidence="4">NC_groundwater_763_Ag_S-0.2um_68_21</strain>
    </source>
</reference>
<dbReference type="InterPro" id="IPR051610">
    <property type="entry name" value="GPI/OXD"/>
</dbReference>
<protein>
    <submittedName>
        <fullName evidence="4">Cupin domain-containing protein</fullName>
    </submittedName>
</protein>
<dbReference type="EMBL" id="JACPUR010000018">
    <property type="protein sequence ID" value="MBI3127562.1"/>
    <property type="molecule type" value="Genomic_DNA"/>
</dbReference>
<evidence type="ECO:0000313" key="5">
    <source>
        <dbReference type="Proteomes" id="UP000782312"/>
    </source>
</evidence>
<sequence length="135" mass="14958">MDESWDEGVKPAYRIENVISALGCGPEVEEIASILSEREYRIFEVEQPPGAFIPYHAHEEEEAIVVLDGRMQFNVEEELVPLRKGEMITIRAEAVHAAATVGRRAARLLIAFAQAAKPAPEPGWEAEDEDDSRGA</sequence>
<feature type="region of interest" description="Disordered" evidence="2">
    <location>
        <begin position="116"/>
        <end position="135"/>
    </location>
</feature>
<gene>
    <name evidence="4" type="ORF">HYZ11_08170</name>
</gene>
<dbReference type="InterPro" id="IPR013096">
    <property type="entry name" value="Cupin_2"/>
</dbReference>
<evidence type="ECO:0000259" key="3">
    <source>
        <dbReference type="Pfam" id="PF07883"/>
    </source>
</evidence>
<organism evidence="4 5">
    <name type="scientific">Tectimicrobiota bacterium</name>
    <dbReference type="NCBI Taxonomy" id="2528274"/>
    <lineage>
        <taxon>Bacteria</taxon>
        <taxon>Pseudomonadati</taxon>
        <taxon>Nitrospinota/Tectimicrobiota group</taxon>
        <taxon>Candidatus Tectimicrobiota</taxon>
    </lineage>
</organism>
<dbReference type="SUPFAM" id="SSF51182">
    <property type="entry name" value="RmlC-like cupins"/>
    <property type="match status" value="1"/>
</dbReference>
<feature type="domain" description="Cupin type-2" evidence="3">
    <location>
        <begin position="44"/>
        <end position="110"/>
    </location>
</feature>
<name>A0A932I0K0_UNCTE</name>
<accession>A0A932I0K0</accession>
<proteinExistence type="predicted"/>
<dbReference type="GO" id="GO:0046872">
    <property type="term" value="F:metal ion binding"/>
    <property type="evidence" value="ECO:0007669"/>
    <property type="project" value="UniProtKB-KW"/>
</dbReference>
<dbReference type="Proteomes" id="UP000782312">
    <property type="component" value="Unassembled WGS sequence"/>
</dbReference>
<dbReference type="AlphaFoldDB" id="A0A932I0K0"/>
<dbReference type="PANTHER" id="PTHR35848">
    <property type="entry name" value="OXALATE-BINDING PROTEIN"/>
    <property type="match status" value="1"/>
</dbReference>
<dbReference type="Pfam" id="PF07883">
    <property type="entry name" value="Cupin_2"/>
    <property type="match status" value="1"/>
</dbReference>